<feature type="transmembrane region" description="Helical" evidence="1">
    <location>
        <begin position="6"/>
        <end position="23"/>
    </location>
</feature>
<evidence type="ECO:0000313" key="3">
    <source>
        <dbReference type="Proteomes" id="UP001235343"/>
    </source>
</evidence>
<evidence type="ECO:0000256" key="1">
    <source>
        <dbReference type="SAM" id="Phobius"/>
    </source>
</evidence>
<gene>
    <name evidence="2" type="ORF">QQS35_18110</name>
</gene>
<comment type="caution">
    <text evidence="2">The sequence shown here is derived from an EMBL/GenBank/DDBJ whole genome shotgun (WGS) entry which is preliminary data.</text>
</comment>
<feature type="transmembrane region" description="Helical" evidence="1">
    <location>
        <begin position="35"/>
        <end position="56"/>
    </location>
</feature>
<organism evidence="2 3">
    <name type="scientific">Aquibacillus rhizosphaerae</name>
    <dbReference type="NCBI Taxonomy" id="3051431"/>
    <lineage>
        <taxon>Bacteria</taxon>
        <taxon>Bacillati</taxon>
        <taxon>Bacillota</taxon>
        <taxon>Bacilli</taxon>
        <taxon>Bacillales</taxon>
        <taxon>Bacillaceae</taxon>
        <taxon>Aquibacillus</taxon>
    </lineage>
</organism>
<accession>A0ABT7L918</accession>
<keyword evidence="3" id="KW-1185">Reference proteome</keyword>
<proteinExistence type="predicted"/>
<keyword evidence="1" id="KW-0472">Membrane</keyword>
<name>A0ABT7L918_9BACI</name>
<evidence type="ECO:0000313" key="2">
    <source>
        <dbReference type="EMBL" id="MDL4842357.1"/>
    </source>
</evidence>
<dbReference type="Proteomes" id="UP001235343">
    <property type="component" value="Unassembled WGS sequence"/>
</dbReference>
<protein>
    <submittedName>
        <fullName evidence="2">Uncharacterized protein</fullName>
    </submittedName>
</protein>
<keyword evidence="1" id="KW-0812">Transmembrane</keyword>
<reference evidence="2 3" key="1">
    <citation type="submission" date="2023-06" db="EMBL/GenBank/DDBJ databases">
        <title>Aquibacillus rhizosphaerae LR5S19.</title>
        <authorList>
            <person name="Sun J.-Q."/>
        </authorList>
    </citation>
    <scope>NUCLEOTIDE SEQUENCE [LARGE SCALE GENOMIC DNA]</scope>
    <source>
        <strain evidence="2 3">LR5S19</strain>
    </source>
</reference>
<dbReference type="EMBL" id="JASTZU010000058">
    <property type="protein sequence ID" value="MDL4842357.1"/>
    <property type="molecule type" value="Genomic_DNA"/>
</dbReference>
<dbReference type="RefSeq" id="WP_285933634.1">
    <property type="nucleotide sequence ID" value="NZ_JASTZU010000058.1"/>
</dbReference>
<keyword evidence="1" id="KW-1133">Transmembrane helix</keyword>
<sequence>MLTVVLSIIPVIVLATGFIFYFSGSAKNNAKLKGIGIGFIISLFILEAPNLIQGFLEGFASGFTD</sequence>